<organism evidence="14 15">
    <name type="scientific">Jimgerdemannia flammicorona</name>
    <dbReference type="NCBI Taxonomy" id="994334"/>
    <lineage>
        <taxon>Eukaryota</taxon>
        <taxon>Fungi</taxon>
        <taxon>Fungi incertae sedis</taxon>
        <taxon>Mucoromycota</taxon>
        <taxon>Mucoromycotina</taxon>
        <taxon>Endogonomycetes</taxon>
        <taxon>Endogonales</taxon>
        <taxon>Endogonaceae</taxon>
        <taxon>Jimgerdemannia</taxon>
    </lineage>
</organism>
<dbReference type="InterPro" id="IPR022659">
    <property type="entry name" value="Pr_cel_nuc_antig_CS"/>
</dbReference>
<feature type="domain" description="SH3" evidence="12">
    <location>
        <begin position="695"/>
        <end position="755"/>
    </location>
</feature>
<keyword evidence="15" id="KW-1185">Reference proteome</keyword>
<feature type="region of interest" description="Disordered" evidence="11">
    <location>
        <begin position="358"/>
        <end position="522"/>
    </location>
</feature>
<dbReference type="InterPro" id="IPR002108">
    <property type="entry name" value="ADF-H"/>
</dbReference>
<dbReference type="PANTHER" id="PTHR11352:SF0">
    <property type="entry name" value="PROLIFERATING CELL NUCLEAR ANTIGEN"/>
    <property type="match status" value="1"/>
</dbReference>
<dbReference type="PROSITE" id="PS01251">
    <property type="entry name" value="PCNA_1"/>
    <property type="match status" value="1"/>
</dbReference>
<dbReference type="GO" id="GO:0003677">
    <property type="term" value="F:DNA binding"/>
    <property type="evidence" value="ECO:0007669"/>
    <property type="project" value="UniProtKB-KW"/>
</dbReference>
<dbReference type="GO" id="GO:0006275">
    <property type="term" value="P:regulation of DNA replication"/>
    <property type="evidence" value="ECO:0007669"/>
    <property type="project" value="InterPro"/>
</dbReference>
<dbReference type="PRINTS" id="PR00339">
    <property type="entry name" value="PCNACYCLIN"/>
</dbReference>
<reference evidence="14 15" key="1">
    <citation type="journal article" date="2018" name="New Phytol.">
        <title>Phylogenomics of Endogonaceae and evolution of mycorrhizas within Mucoromycota.</title>
        <authorList>
            <person name="Chang Y."/>
            <person name="Desiro A."/>
            <person name="Na H."/>
            <person name="Sandor L."/>
            <person name="Lipzen A."/>
            <person name="Clum A."/>
            <person name="Barry K."/>
            <person name="Grigoriev I.V."/>
            <person name="Martin F.M."/>
            <person name="Stajich J.E."/>
            <person name="Smith M.E."/>
            <person name="Bonito G."/>
            <person name="Spatafora J.W."/>
        </authorList>
    </citation>
    <scope>NUCLEOTIDE SEQUENCE [LARGE SCALE GENOMIC DNA]</scope>
    <source>
        <strain evidence="14 15">AD002</strain>
    </source>
</reference>
<dbReference type="SUPFAM" id="SSF55753">
    <property type="entry name" value="Actin depolymerizing proteins"/>
    <property type="match status" value="1"/>
</dbReference>
<dbReference type="SUPFAM" id="SSF50044">
    <property type="entry name" value="SH3-domain"/>
    <property type="match status" value="2"/>
</dbReference>
<dbReference type="SUPFAM" id="SSF55979">
    <property type="entry name" value="DNA clamp"/>
    <property type="match status" value="2"/>
</dbReference>
<dbReference type="InterPro" id="IPR036028">
    <property type="entry name" value="SH3-like_dom_sf"/>
</dbReference>
<evidence type="ECO:0000256" key="7">
    <source>
        <dbReference type="ARBA" id="ARBA00054163"/>
    </source>
</evidence>
<dbReference type="FunFam" id="3.10.150.10:FF:000006">
    <property type="entry name" value="Proliferating cell nuclear antigen"/>
    <property type="match status" value="1"/>
</dbReference>
<dbReference type="Pfam" id="PF00705">
    <property type="entry name" value="PCNA_N"/>
    <property type="match status" value="1"/>
</dbReference>
<dbReference type="CDD" id="cd11281">
    <property type="entry name" value="ADF_drebrin_like"/>
    <property type="match status" value="1"/>
</dbReference>
<comment type="function">
    <text evidence="9">This protein is an auxiliary protein of DNA polymerase delta and is involved in the control of eukaryotic DNA replication by increasing the polymerase's processivity during elongation of the leading strand.</text>
</comment>
<dbReference type="CDD" id="cd00577">
    <property type="entry name" value="PCNA"/>
    <property type="match status" value="1"/>
</dbReference>
<dbReference type="GO" id="GO:0006298">
    <property type="term" value="P:mismatch repair"/>
    <property type="evidence" value="ECO:0007669"/>
    <property type="project" value="TreeGrafter"/>
</dbReference>
<comment type="caution">
    <text evidence="14">The sequence shown here is derived from an EMBL/GenBank/DDBJ whole genome shotgun (WGS) entry which is preliminary data.</text>
</comment>
<keyword evidence="5 10" id="KW-0238">DNA-binding</keyword>
<dbReference type="Proteomes" id="UP000274822">
    <property type="component" value="Unassembled WGS sequence"/>
</dbReference>
<name>A0A433QTF1_9FUNG</name>
<dbReference type="GO" id="GO:0030337">
    <property type="term" value="F:DNA polymerase processivity factor activity"/>
    <property type="evidence" value="ECO:0007669"/>
    <property type="project" value="InterPro"/>
</dbReference>
<keyword evidence="6 9" id="KW-0539">Nucleus</keyword>
<dbReference type="InterPro" id="IPR022648">
    <property type="entry name" value="Pr_cel_nuc_antig_N"/>
</dbReference>
<dbReference type="HAMAP" id="MF_00317">
    <property type="entry name" value="DNApol_clamp_arch"/>
    <property type="match status" value="1"/>
</dbReference>
<dbReference type="FunFam" id="3.10.150.10:FF:000008">
    <property type="entry name" value="Proliferating cell nuclear antigen"/>
    <property type="match status" value="1"/>
</dbReference>
<dbReference type="PROSITE" id="PS51263">
    <property type="entry name" value="ADF_H"/>
    <property type="match status" value="1"/>
</dbReference>
<evidence type="ECO:0000256" key="9">
    <source>
        <dbReference type="RuleBase" id="RU000641"/>
    </source>
</evidence>
<dbReference type="PROSITE" id="PS50002">
    <property type="entry name" value="SH3"/>
    <property type="match status" value="2"/>
</dbReference>
<dbReference type="Gene3D" id="2.30.30.40">
    <property type="entry name" value="SH3 Domains"/>
    <property type="match status" value="2"/>
</dbReference>
<dbReference type="Pfam" id="PF14604">
    <property type="entry name" value="SH3_9"/>
    <property type="match status" value="1"/>
</dbReference>
<evidence type="ECO:0000256" key="6">
    <source>
        <dbReference type="ARBA" id="ARBA00023242"/>
    </source>
</evidence>
<protein>
    <recommendedName>
        <fullName evidence="9">DNA sliding clamp PCNA</fullName>
    </recommendedName>
</protein>
<keyword evidence="4 10" id="KW-0235">DNA replication</keyword>
<accession>A0A433QTF1</accession>
<dbReference type="GO" id="GO:0043626">
    <property type="term" value="C:PCNA complex"/>
    <property type="evidence" value="ECO:0007669"/>
    <property type="project" value="UniProtKB-ARBA"/>
</dbReference>
<dbReference type="PROSITE" id="PS00293">
    <property type="entry name" value="PCNA_2"/>
    <property type="match status" value="1"/>
</dbReference>
<dbReference type="InterPro" id="IPR022649">
    <property type="entry name" value="Pr_cel_nuc_antig_C"/>
</dbReference>
<dbReference type="GO" id="GO:0019985">
    <property type="term" value="P:translesion synthesis"/>
    <property type="evidence" value="ECO:0007669"/>
    <property type="project" value="TreeGrafter"/>
</dbReference>
<dbReference type="InterPro" id="IPR046938">
    <property type="entry name" value="DNA_clamp_sf"/>
</dbReference>
<gene>
    <name evidence="14" type="ORF">BC938DRAFT_473398</name>
</gene>
<evidence type="ECO:0000313" key="15">
    <source>
        <dbReference type="Proteomes" id="UP000274822"/>
    </source>
</evidence>
<dbReference type="GO" id="GO:0006272">
    <property type="term" value="P:leading strand elongation"/>
    <property type="evidence" value="ECO:0007669"/>
    <property type="project" value="TreeGrafter"/>
</dbReference>
<comment type="subcellular location">
    <subcellularLocation>
        <location evidence="1 9">Nucleus</location>
    </subcellularLocation>
</comment>
<dbReference type="GO" id="GO:0003779">
    <property type="term" value="F:actin binding"/>
    <property type="evidence" value="ECO:0007669"/>
    <property type="project" value="InterPro"/>
</dbReference>
<dbReference type="InterPro" id="IPR029006">
    <property type="entry name" value="ADF-H/Gelsolin-like_dom_sf"/>
</dbReference>
<dbReference type="Gene3D" id="3.10.150.10">
    <property type="entry name" value="DNA Polymerase III, subunit A, domain 2"/>
    <property type="match status" value="2"/>
</dbReference>
<evidence type="ECO:0000259" key="13">
    <source>
        <dbReference type="PROSITE" id="PS51263"/>
    </source>
</evidence>
<evidence type="ECO:0000256" key="5">
    <source>
        <dbReference type="ARBA" id="ARBA00023125"/>
    </source>
</evidence>
<comment type="similarity">
    <text evidence="2 10">Belongs to the PCNA family.</text>
</comment>
<evidence type="ECO:0000256" key="3">
    <source>
        <dbReference type="ARBA" id="ARBA00022443"/>
    </source>
</evidence>
<dbReference type="Pfam" id="PF00241">
    <property type="entry name" value="Cofilin_ADF"/>
    <property type="match status" value="1"/>
</dbReference>
<dbReference type="InterPro" id="IPR001452">
    <property type="entry name" value="SH3_domain"/>
</dbReference>
<dbReference type="PANTHER" id="PTHR11352">
    <property type="entry name" value="PROLIFERATING CELL NUCLEAR ANTIGEN"/>
    <property type="match status" value="1"/>
</dbReference>
<evidence type="ECO:0000313" key="14">
    <source>
        <dbReference type="EMBL" id="RUS33035.1"/>
    </source>
</evidence>
<evidence type="ECO:0000256" key="11">
    <source>
        <dbReference type="SAM" id="MobiDB-lite"/>
    </source>
</evidence>
<dbReference type="Pfam" id="PF02747">
    <property type="entry name" value="PCNA_C"/>
    <property type="match status" value="1"/>
</dbReference>
<dbReference type="SMART" id="SM00326">
    <property type="entry name" value="SH3"/>
    <property type="match status" value="2"/>
</dbReference>
<dbReference type="AlphaFoldDB" id="A0A433QTF1"/>
<dbReference type="InterPro" id="IPR000730">
    <property type="entry name" value="Pr_cel_nuc_antig"/>
</dbReference>
<comment type="function">
    <text evidence="7">This protein is an auxiliary protein of DNA polymerase delta and is involved in the control of eukaryotic DNA replication by increasing the polymerase's processibility during elongation of the leading strand. Involved in DNA repair.</text>
</comment>
<feature type="domain" description="ADF-H" evidence="13">
    <location>
        <begin position="6"/>
        <end position="153"/>
    </location>
</feature>
<feature type="domain" description="SH3" evidence="12">
    <location>
        <begin position="606"/>
        <end position="667"/>
    </location>
</feature>
<dbReference type="NCBIfam" id="TIGR00590">
    <property type="entry name" value="pcna"/>
    <property type="match status" value="1"/>
</dbReference>
<dbReference type="Pfam" id="PF00018">
    <property type="entry name" value="SH3_1"/>
    <property type="match status" value="1"/>
</dbReference>
<evidence type="ECO:0000256" key="8">
    <source>
        <dbReference type="PROSITE-ProRule" id="PRU00192"/>
    </source>
</evidence>
<sequence length="1055" mass="119878">MSLRVNFSTHSKTIQDTYRAVLNGDEAVNWVVYGYDKGTNDLKVLAQGGAFDRLPLRYWNNEGHKTHDGLEGLTEEFSDGKIQYAFTRVIDPNTELPKFVFISWCGSGVPESRKGLFNSHLDDVSKILKVTVSLVDALCFHRGWVQHAVHHGSCFTYSSLFLLLWLRDITCKSTLEEKYVGCHYLKVLLSGIFASGYIMKRVNESSGSKYSIHKEAPKPMEKPTPVNSVYKKTEIPNIAAMQRAAMQKEPAPAPVVCHVLYLPAQYLVSFSPSLTSIYRISFLSKSMQNSVYKKTEIPNIAAIQRAAQKEFAPDPVTSYKTEIPDIAAMQRATQRESAPAPVNSVYQRVVTAPKPLASRWGAQQQQHEQEEKERVEREATERATREREERERDQRSRVNQDRQREEQEATEAKRRDAAAREQARVEAERAQHRDAEDREKAKREAELARREAEQAQRQREEEEEEAQKRWQIEEKEQAQRQREREEEEAQRRRQNEESEKHKRMQEESMAEKARIEQEQSEREWEVCAMRETDLCGRVVNNSLRFVFLHFLSINLFHCYGHNQEQERLRLEEEQEGLRARLDATAEHAATVAEHAAEALVEPKHTLGVQTALVLFAYDAAEANEMTLFEGEVISSIEQVDDGWWTAVSEDGTRSGLFPANYVQLLEFEESQQSQSKQVALIAEEELAVPATDMEDQGNVALALYDYIAAEENEITFHEGDLITQIEFASDDWWQGTAPNGAIGLFPFVFNYPMFKSTDLTSLPLLIRSQLRRDAPMRPITSKRSNMSVPIITLPTNMLEARLNQAKLLKSLLDAVKELVTECNFDCNDSGIALQAMDNSHVALVALLLRSDGFDPYRCDRNVPLGVNLANLNKILKCANNDDVLTIKADDNGDVLSLVFESKENDKISEYELKLMDIDSEHLGIPETAYDAIIHLSSSEFQRICRDLSQISESVVIEASKEGVKFSATGEVGNGSITLKQGGNVDKEEEQTTIELQQSVTLTFSLKYLQNFTKATPLSTRVTLSMSNEVPLLVEYKLDNLGYVRYYLAPKIGEEQ</sequence>
<evidence type="ECO:0000256" key="10">
    <source>
        <dbReference type="RuleBase" id="RU003671"/>
    </source>
</evidence>
<evidence type="ECO:0000259" key="12">
    <source>
        <dbReference type="PROSITE" id="PS50002"/>
    </source>
</evidence>
<proteinExistence type="inferred from homology"/>
<keyword evidence="3 8" id="KW-0728">SH3 domain</keyword>
<evidence type="ECO:0000256" key="4">
    <source>
        <dbReference type="ARBA" id="ARBA00022705"/>
    </source>
</evidence>
<dbReference type="CDD" id="cd11819">
    <property type="entry name" value="SH3_Cortactin_like"/>
    <property type="match status" value="1"/>
</dbReference>
<evidence type="ECO:0000256" key="1">
    <source>
        <dbReference type="ARBA" id="ARBA00004123"/>
    </source>
</evidence>
<feature type="compositionally biased region" description="Basic and acidic residues" evidence="11">
    <location>
        <begin position="367"/>
        <end position="522"/>
    </location>
</feature>
<dbReference type="Gene3D" id="3.40.20.10">
    <property type="entry name" value="Severin"/>
    <property type="match status" value="1"/>
</dbReference>
<dbReference type="EMBL" id="RBNJ01001562">
    <property type="protein sequence ID" value="RUS33035.1"/>
    <property type="molecule type" value="Genomic_DNA"/>
</dbReference>
<evidence type="ECO:0000256" key="2">
    <source>
        <dbReference type="ARBA" id="ARBA00010462"/>
    </source>
</evidence>